<feature type="signal peptide" evidence="2">
    <location>
        <begin position="1"/>
        <end position="22"/>
    </location>
</feature>
<dbReference type="Proteomes" id="UP001324380">
    <property type="component" value="Chromosome"/>
</dbReference>
<reference evidence="4 5" key="1">
    <citation type="submission" date="2023-11" db="EMBL/GenBank/DDBJ databases">
        <title>Analysis of the Genomes of Mucilaginibacter gossypii cycad 4 and M. sabulilitoris SNA2: microbes with the potential for plant growth promotion.</title>
        <authorList>
            <person name="Hirsch A.M."/>
            <person name="Humm E."/>
            <person name="Rubbi M."/>
            <person name="Del Vecchio G."/>
            <person name="Ha S.M."/>
            <person name="Pellegrini M."/>
            <person name="Gunsalus R.P."/>
        </authorList>
    </citation>
    <scope>NUCLEOTIDE SEQUENCE [LARGE SCALE GENOMIC DNA]</scope>
    <source>
        <strain evidence="4 5">SNA2</strain>
    </source>
</reference>
<feature type="chain" id="PRO_5045152047" evidence="2">
    <location>
        <begin position="23"/>
        <end position="243"/>
    </location>
</feature>
<dbReference type="InterPro" id="IPR025403">
    <property type="entry name" value="TgpA-like_C"/>
</dbReference>
<keyword evidence="1" id="KW-1133">Transmembrane helix</keyword>
<dbReference type="EMBL" id="CP139558">
    <property type="protein sequence ID" value="WPU93489.1"/>
    <property type="molecule type" value="Genomic_DNA"/>
</dbReference>
<organism evidence="4 5">
    <name type="scientific">Mucilaginibacter sabulilitoris</name>
    <dbReference type="NCBI Taxonomy" id="1173583"/>
    <lineage>
        <taxon>Bacteria</taxon>
        <taxon>Pseudomonadati</taxon>
        <taxon>Bacteroidota</taxon>
        <taxon>Sphingobacteriia</taxon>
        <taxon>Sphingobacteriales</taxon>
        <taxon>Sphingobacteriaceae</taxon>
        <taxon>Mucilaginibacter</taxon>
    </lineage>
</organism>
<keyword evidence="1" id="KW-0472">Membrane</keyword>
<evidence type="ECO:0000256" key="1">
    <source>
        <dbReference type="SAM" id="Phobius"/>
    </source>
</evidence>
<keyword evidence="2" id="KW-0732">Signal</keyword>
<proteinExistence type="predicted"/>
<evidence type="ECO:0000313" key="4">
    <source>
        <dbReference type="EMBL" id="WPU93489.1"/>
    </source>
</evidence>
<accession>A0ABZ0TKZ0</accession>
<dbReference type="Pfam" id="PF13559">
    <property type="entry name" value="DUF4129"/>
    <property type="match status" value="1"/>
</dbReference>
<name>A0ABZ0TKZ0_9SPHI</name>
<dbReference type="RefSeq" id="WP_321562625.1">
    <property type="nucleotide sequence ID" value="NZ_CP139558.1"/>
</dbReference>
<sequence length="243" mass="27990">MPKLLFTFFFSLIAGLLFSVHATAPVKKAPARLHVDSSEIVVKSFNIKALKAYHNDKNFNYNGAALGEASAWDRFWDYIWNKLFSKLGNSPLAGAIIKYTFLVIAIGLLVYFIFRLMGMDAIKLLQGEARKTSLTYTESLENIHELNFDSEIEKAISQHNYRLAVRLLYLRCLKQLSDNNLIHWQIDKTNSAYVHELNDASQRQAFSLLTRQFEYVWYGGFTIDGTAFQNINQLFQNFKKQLP</sequence>
<evidence type="ECO:0000259" key="3">
    <source>
        <dbReference type="Pfam" id="PF13559"/>
    </source>
</evidence>
<protein>
    <submittedName>
        <fullName evidence="4">DUF4129 domain-containing protein</fullName>
    </submittedName>
</protein>
<evidence type="ECO:0000313" key="5">
    <source>
        <dbReference type="Proteomes" id="UP001324380"/>
    </source>
</evidence>
<evidence type="ECO:0000256" key="2">
    <source>
        <dbReference type="SAM" id="SignalP"/>
    </source>
</evidence>
<feature type="domain" description="Protein-glutamine gamma-glutamyltransferase-like C-terminal" evidence="3">
    <location>
        <begin position="168"/>
        <end position="234"/>
    </location>
</feature>
<keyword evidence="5" id="KW-1185">Reference proteome</keyword>
<gene>
    <name evidence="4" type="ORF">SNE25_29670</name>
</gene>
<keyword evidence="1" id="KW-0812">Transmembrane</keyword>
<feature type="transmembrane region" description="Helical" evidence="1">
    <location>
        <begin position="92"/>
        <end position="114"/>
    </location>
</feature>